<dbReference type="InterPro" id="IPR023393">
    <property type="entry name" value="START-like_dom_sf"/>
</dbReference>
<sequence>MTHAHSAQAVVTAAASAETLFDYLDDPARLGSHMQESSTMMLGGTMSYEFDEARGRAVGSLIRMEGSVLGLKLSVEQVIVERHPPHRKTWETRGQPDLLVIGAYRMGFEINASGQSSRLRVFIDYDTPNSVIGKIVGAIFGPIYARWCVNRMAKDAVGMFSREPS</sequence>
<dbReference type="SUPFAM" id="SSF55961">
    <property type="entry name" value="Bet v1-like"/>
    <property type="match status" value="1"/>
</dbReference>
<dbReference type="Gene3D" id="3.30.530.20">
    <property type="match status" value="1"/>
</dbReference>
<accession>A0ABZ2BM93</accession>
<evidence type="ECO:0000313" key="2">
    <source>
        <dbReference type="Proteomes" id="UP001432360"/>
    </source>
</evidence>
<protein>
    <submittedName>
        <fullName evidence="1">SRPBCC family protein</fullName>
    </submittedName>
</protein>
<geneLocation type="plasmid" evidence="1 2">
    <name>pSchITTGS70d</name>
</geneLocation>
<gene>
    <name evidence="1" type="ORF">RB548_29015</name>
</gene>
<evidence type="ECO:0000313" key="1">
    <source>
        <dbReference type="EMBL" id="WVT06834.1"/>
    </source>
</evidence>
<dbReference type="RefSeq" id="WP_331375857.1">
    <property type="nucleotide sequence ID" value="NZ_CP133152.1"/>
</dbReference>
<dbReference type="EMBL" id="CP133152">
    <property type="protein sequence ID" value="WVT06834.1"/>
    <property type="molecule type" value="Genomic_DNA"/>
</dbReference>
<keyword evidence="2" id="KW-1185">Reference proteome</keyword>
<dbReference type="Proteomes" id="UP001432360">
    <property type="component" value="Plasmid pSchITTGS70d"/>
</dbReference>
<proteinExistence type="predicted"/>
<name>A0ABZ2BM93_9HYPH</name>
<organism evidence="1 2">
    <name type="scientific">Sinorhizobium chiapasense</name>
    <dbReference type="NCBI Taxonomy" id="501572"/>
    <lineage>
        <taxon>Bacteria</taxon>
        <taxon>Pseudomonadati</taxon>
        <taxon>Pseudomonadota</taxon>
        <taxon>Alphaproteobacteria</taxon>
        <taxon>Hyphomicrobiales</taxon>
        <taxon>Rhizobiaceae</taxon>
        <taxon>Sinorhizobium/Ensifer group</taxon>
        <taxon>Sinorhizobium</taxon>
    </lineage>
</organism>
<keyword evidence="1" id="KW-0614">Plasmid</keyword>
<reference evidence="1" key="1">
    <citation type="submission" date="2023-08" db="EMBL/GenBank/DDBJ databases">
        <title>Complete genome sequence of Sinorhizobium chiapanecum ITTG S70 isolated from Acaciella angustissima nodules in Chiapas-Mexico.</title>
        <authorList>
            <person name="Rincon-Rosales R."/>
            <person name="Rogel M.A."/>
            <person name="Rincon-Medina C.I."/>
            <person name="Guerrero G."/>
            <person name="Manzano-Gomez L.A."/>
            <person name="Lopez-Lopez A."/>
            <person name="Rincon Molina F.A."/>
            <person name="Martinez-Romero E."/>
        </authorList>
    </citation>
    <scope>NUCLEOTIDE SEQUENCE</scope>
    <source>
        <strain evidence="1">ITTG S70</strain>
        <plasmid evidence="1">pSchITTGS70d</plasmid>
    </source>
</reference>